<keyword evidence="3" id="KW-0804">Transcription</keyword>
<dbReference type="SMART" id="SM00347">
    <property type="entry name" value="HTH_MARR"/>
    <property type="match status" value="1"/>
</dbReference>
<dbReference type="PROSITE" id="PS01117">
    <property type="entry name" value="HTH_MARR_1"/>
    <property type="match status" value="1"/>
</dbReference>
<dbReference type="PRINTS" id="PR00598">
    <property type="entry name" value="HTHMARR"/>
</dbReference>
<evidence type="ECO:0000256" key="2">
    <source>
        <dbReference type="ARBA" id="ARBA00023125"/>
    </source>
</evidence>
<evidence type="ECO:0000313" key="5">
    <source>
        <dbReference type="EMBL" id="MDT0262164.1"/>
    </source>
</evidence>
<evidence type="ECO:0000256" key="1">
    <source>
        <dbReference type="ARBA" id="ARBA00023015"/>
    </source>
</evidence>
<keyword evidence="6" id="KW-1185">Reference proteome</keyword>
<reference evidence="6" key="1">
    <citation type="submission" date="2023-07" db="EMBL/GenBank/DDBJ databases">
        <title>30 novel species of actinomycetes from the DSMZ collection.</title>
        <authorList>
            <person name="Nouioui I."/>
        </authorList>
    </citation>
    <scope>NUCLEOTIDE SEQUENCE [LARGE SCALE GENOMIC DNA]</scope>
    <source>
        <strain evidence="6">DSM 44399</strain>
    </source>
</reference>
<protein>
    <submittedName>
        <fullName evidence="5">MarR family transcriptional regulator</fullName>
    </submittedName>
</protein>
<sequence length="163" mass="17793">MADEVDAIADAWARERPDLDVAPLQVLSRISRLAQLLDERRSQAFGQHGLALHEFDVLAALRRTGTPFQQTPGQLVEATHVTSGTMTNRLDRLAERGLIERGAHPDDGRQVLIRLTETGLRQVDAAFAALLASEDALLAGLSATQRANLATGLRRLLRTLTDP</sequence>
<feature type="domain" description="HTH marR-type" evidence="4">
    <location>
        <begin position="23"/>
        <end position="158"/>
    </location>
</feature>
<keyword evidence="2" id="KW-0238">DNA-binding</keyword>
<accession>A0ABU2JBW8</accession>
<organism evidence="5 6">
    <name type="scientific">Jatrophihabitans lederbergiae</name>
    <dbReference type="NCBI Taxonomy" id="3075547"/>
    <lineage>
        <taxon>Bacteria</taxon>
        <taxon>Bacillati</taxon>
        <taxon>Actinomycetota</taxon>
        <taxon>Actinomycetes</taxon>
        <taxon>Jatrophihabitantales</taxon>
        <taxon>Jatrophihabitantaceae</taxon>
        <taxon>Jatrophihabitans</taxon>
    </lineage>
</organism>
<dbReference type="InterPro" id="IPR023187">
    <property type="entry name" value="Tscrpt_reg_MarR-type_CS"/>
</dbReference>
<dbReference type="Pfam" id="PF12802">
    <property type="entry name" value="MarR_2"/>
    <property type="match status" value="1"/>
</dbReference>
<name>A0ABU2JBW8_9ACTN</name>
<dbReference type="InterPro" id="IPR000835">
    <property type="entry name" value="HTH_MarR-typ"/>
</dbReference>
<dbReference type="EMBL" id="JAVREH010000014">
    <property type="protein sequence ID" value="MDT0262164.1"/>
    <property type="molecule type" value="Genomic_DNA"/>
</dbReference>
<dbReference type="Proteomes" id="UP001183176">
    <property type="component" value="Unassembled WGS sequence"/>
</dbReference>
<dbReference type="InterPro" id="IPR036388">
    <property type="entry name" value="WH-like_DNA-bd_sf"/>
</dbReference>
<gene>
    <name evidence="5" type="ORF">RM423_12250</name>
</gene>
<comment type="caution">
    <text evidence="5">The sequence shown here is derived from an EMBL/GenBank/DDBJ whole genome shotgun (WGS) entry which is preliminary data.</text>
</comment>
<dbReference type="PROSITE" id="PS50995">
    <property type="entry name" value="HTH_MARR_2"/>
    <property type="match status" value="1"/>
</dbReference>
<evidence type="ECO:0000256" key="3">
    <source>
        <dbReference type="ARBA" id="ARBA00023163"/>
    </source>
</evidence>
<evidence type="ECO:0000313" key="6">
    <source>
        <dbReference type="Proteomes" id="UP001183176"/>
    </source>
</evidence>
<keyword evidence="1" id="KW-0805">Transcription regulation</keyword>
<dbReference type="SUPFAM" id="SSF46785">
    <property type="entry name" value="Winged helix' DNA-binding domain"/>
    <property type="match status" value="1"/>
</dbReference>
<evidence type="ECO:0000259" key="4">
    <source>
        <dbReference type="PROSITE" id="PS50995"/>
    </source>
</evidence>
<dbReference type="PANTHER" id="PTHR42756:SF1">
    <property type="entry name" value="TRANSCRIPTIONAL REPRESSOR OF EMRAB OPERON"/>
    <property type="match status" value="1"/>
</dbReference>
<dbReference type="PANTHER" id="PTHR42756">
    <property type="entry name" value="TRANSCRIPTIONAL REGULATOR, MARR"/>
    <property type="match status" value="1"/>
</dbReference>
<dbReference type="Gene3D" id="1.10.10.10">
    <property type="entry name" value="Winged helix-like DNA-binding domain superfamily/Winged helix DNA-binding domain"/>
    <property type="match status" value="1"/>
</dbReference>
<dbReference type="InterPro" id="IPR036390">
    <property type="entry name" value="WH_DNA-bd_sf"/>
</dbReference>
<proteinExistence type="predicted"/>
<dbReference type="RefSeq" id="WP_311423314.1">
    <property type="nucleotide sequence ID" value="NZ_JAVREH010000014.1"/>
</dbReference>